<dbReference type="GO" id="GO:0030288">
    <property type="term" value="C:outer membrane-bounded periplasmic space"/>
    <property type="evidence" value="ECO:0007669"/>
    <property type="project" value="InterPro"/>
</dbReference>
<evidence type="ECO:0000313" key="3">
    <source>
        <dbReference type="Proteomes" id="UP000198324"/>
    </source>
</evidence>
<dbReference type="AlphaFoldDB" id="A0A239CUA5"/>
<dbReference type="OrthoDB" id="9803653at2"/>
<feature type="signal peptide" evidence="1">
    <location>
        <begin position="1"/>
        <end position="24"/>
    </location>
</feature>
<dbReference type="EMBL" id="FZOC01000009">
    <property type="protein sequence ID" value="SNS23368.1"/>
    <property type="molecule type" value="Genomic_DNA"/>
</dbReference>
<dbReference type="InterPro" id="IPR005534">
    <property type="entry name" value="Curli_assmbl/transp-comp_CsgG"/>
</dbReference>
<feature type="chain" id="PRO_5013189903" evidence="1">
    <location>
        <begin position="25"/>
        <end position="224"/>
    </location>
</feature>
<accession>A0A239CUA5</accession>
<dbReference type="RefSeq" id="WP_089275458.1">
    <property type="nucleotide sequence ID" value="NZ_FZOC01000009.1"/>
</dbReference>
<evidence type="ECO:0000256" key="1">
    <source>
        <dbReference type="SAM" id="SignalP"/>
    </source>
</evidence>
<dbReference type="Pfam" id="PF03783">
    <property type="entry name" value="CsgG"/>
    <property type="match status" value="1"/>
</dbReference>
<keyword evidence="3" id="KW-1185">Reference proteome</keyword>
<gene>
    <name evidence="2" type="ORF">SAMN04488503_3274</name>
</gene>
<proteinExistence type="predicted"/>
<reference evidence="2 3" key="1">
    <citation type="submission" date="2017-06" db="EMBL/GenBank/DDBJ databases">
        <authorList>
            <person name="Kim H.J."/>
            <person name="Triplett B.A."/>
        </authorList>
    </citation>
    <scope>NUCLEOTIDE SEQUENCE [LARGE SCALE GENOMIC DNA]</scope>
    <source>
        <strain evidence="2 3">DSM 13116</strain>
    </source>
</reference>
<keyword evidence="1" id="KW-0732">Signal</keyword>
<organism evidence="2 3">
    <name type="scientific">Humidesulfovibrio mexicanus</name>
    <dbReference type="NCBI Taxonomy" id="147047"/>
    <lineage>
        <taxon>Bacteria</taxon>
        <taxon>Pseudomonadati</taxon>
        <taxon>Thermodesulfobacteriota</taxon>
        <taxon>Desulfovibrionia</taxon>
        <taxon>Desulfovibrionales</taxon>
        <taxon>Desulfovibrionaceae</taxon>
        <taxon>Humidesulfovibrio</taxon>
    </lineage>
</organism>
<sequence length="224" mass="23535">MRIRLRAQAMALALVLALCGLARAQAPTTLAVLPFENNAVTDAKMYEPLAQGLAAMLITDLKMAGTSLKVIERAQIAAILKEVALSQSGMVDAATAVQAGRLLGAQSIAFGAFMVLGDDVRMDARIINVETSECIMAASITGGKKDFMKLERQLAEKIAAALKVSLSQIPPAASGMDAALLYSRGLEALDKGDRAGAEKLFAETVAADPAYKRQVEGIMAALNQ</sequence>
<name>A0A239CUA5_9BACT</name>
<dbReference type="Proteomes" id="UP000198324">
    <property type="component" value="Unassembled WGS sequence"/>
</dbReference>
<evidence type="ECO:0000313" key="2">
    <source>
        <dbReference type="EMBL" id="SNS23368.1"/>
    </source>
</evidence>
<protein>
    <submittedName>
        <fullName evidence="2">TolB amino-terminal domain-containing protein</fullName>
    </submittedName>
</protein>
<dbReference type="Gene3D" id="3.40.50.10610">
    <property type="entry name" value="ABC-type transport auxiliary lipoprotein component"/>
    <property type="match status" value="1"/>
</dbReference>